<dbReference type="OrthoDB" id="8527650at2"/>
<proteinExistence type="predicted"/>
<organism evidence="1 2">
    <name type="scientific">Pandoraea thiooxydans</name>
    <dbReference type="NCBI Taxonomy" id="445709"/>
    <lineage>
        <taxon>Bacteria</taxon>
        <taxon>Pseudomonadati</taxon>
        <taxon>Pseudomonadota</taxon>
        <taxon>Betaproteobacteria</taxon>
        <taxon>Burkholderiales</taxon>
        <taxon>Burkholderiaceae</taxon>
        <taxon>Pandoraea</taxon>
    </lineage>
</organism>
<dbReference type="InterPro" id="IPR021074">
    <property type="entry name" value="Formate_DH_dsu"/>
</dbReference>
<name>A0A0G3EQ27_9BURK</name>
<dbReference type="Proteomes" id="UP000036700">
    <property type="component" value="Chromosome"/>
</dbReference>
<dbReference type="EMBL" id="CP011568">
    <property type="protein sequence ID" value="AKJ68134.1"/>
    <property type="molecule type" value="Genomic_DNA"/>
</dbReference>
<accession>A0A0G3EQ27</accession>
<dbReference type="STRING" id="445709.ABW99_07825"/>
<sequence length="77" mass="8656">MNGRQLVIMANQIGGFFASMPDHTQALADIASHIRRSWEPRMRRQILAMLDTPEAESMSAIVREALQAHRTSLTPPQ</sequence>
<dbReference type="Pfam" id="PF11390">
    <property type="entry name" value="FdsD"/>
    <property type="match status" value="1"/>
</dbReference>
<protein>
    <submittedName>
        <fullName evidence="1">Formate dehydrogenase</fullName>
    </submittedName>
</protein>
<dbReference type="RefSeq" id="WP_047213954.1">
    <property type="nucleotide sequence ID" value="NZ_CP011568.3"/>
</dbReference>
<keyword evidence="2" id="KW-1185">Reference proteome</keyword>
<evidence type="ECO:0000313" key="1">
    <source>
        <dbReference type="EMBL" id="AKJ68134.1"/>
    </source>
</evidence>
<dbReference type="KEGG" id="ptx:ABW99_07825"/>
<reference evidence="2" key="1">
    <citation type="submission" date="2015-06" db="EMBL/GenBank/DDBJ databases">
        <authorList>
            <person name="Lim Y.L."/>
            <person name="Ee R."/>
            <person name="Yong D."/>
            <person name="How K.Y."/>
            <person name="Yin W.F."/>
            <person name="Chan K.G."/>
        </authorList>
    </citation>
    <scope>NUCLEOTIDE SEQUENCE [LARGE SCALE GENOMIC DNA]</scope>
    <source>
        <strain evidence="2">DSM 25325</strain>
    </source>
</reference>
<dbReference type="PATRIC" id="fig|445709.3.peg.1670"/>
<dbReference type="AlphaFoldDB" id="A0A0G3EQ27"/>
<evidence type="ECO:0000313" key="2">
    <source>
        <dbReference type="Proteomes" id="UP000036700"/>
    </source>
</evidence>
<gene>
    <name evidence="1" type="ORF">ABW99_07825</name>
</gene>